<evidence type="ECO:0000313" key="3">
    <source>
        <dbReference type="Proteomes" id="UP001157418"/>
    </source>
</evidence>
<feature type="compositionally biased region" description="Polar residues" evidence="1">
    <location>
        <begin position="233"/>
        <end position="244"/>
    </location>
</feature>
<name>A0AAU9P631_9ASTR</name>
<keyword evidence="3" id="KW-1185">Reference proteome</keyword>
<dbReference type="Proteomes" id="UP001157418">
    <property type="component" value="Unassembled WGS sequence"/>
</dbReference>
<dbReference type="EMBL" id="CAKMRJ010005523">
    <property type="protein sequence ID" value="CAH1445431.1"/>
    <property type="molecule type" value="Genomic_DNA"/>
</dbReference>
<sequence>MALPVTLYTYEPTPNVIKAFSTLDSPIVIMSNDVAISTTIHEEFKDRRFEDFVFYLDVFPLYYALIDLVDPFLPQHICEFYYTSTYYEPVMIIGTIEDGQHIISMTVTNFLKALRLPIYDEYSDLPTDQESHIVLTKLGYGLTKQRNHDGNVYTLPQCPPTTLKFLTEFQENVVTTLDSLVQLTTNMSQCLTTIESNVSEIKRLLSDTNIEHFEDDGPQRPPDNDQQPPPGPTSVSPLDINNTNIPPPPPPTGPRP</sequence>
<reference evidence="2 3" key="1">
    <citation type="submission" date="2022-01" db="EMBL/GenBank/DDBJ databases">
        <authorList>
            <person name="Xiong W."/>
            <person name="Schranz E."/>
        </authorList>
    </citation>
    <scope>NUCLEOTIDE SEQUENCE [LARGE SCALE GENOMIC DNA]</scope>
</reference>
<evidence type="ECO:0000256" key="1">
    <source>
        <dbReference type="SAM" id="MobiDB-lite"/>
    </source>
</evidence>
<evidence type="ECO:0000313" key="2">
    <source>
        <dbReference type="EMBL" id="CAH1445431.1"/>
    </source>
</evidence>
<proteinExistence type="predicted"/>
<feature type="region of interest" description="Disordered" evidence="1">
    <location>
        <begin position="211"/>
        <end position="256"/>
    </location>
</feature>
<protein>
    <submittedName>
        <fullName evidence="2">Uncharacterized protein</fullName>
    </submittedName>
</protein>
<comment type="caution">
    <text evidence="2">The sequence shown here is derived from an EMBL/GenBank/DDBJ whole genome shotgun (WGS) entry which is preliminary data.</text>
</comment>
<dbReference type="AlphaFoldDB" id="A0AAU9P631"/>
<accession>A0AAU9P631</accession>
<gene>
    <name evidence="2" type="ORF">LVIROSA_LOCUS31192</name>
</gene>
<feature type="compositionally biased region" description="Pro residues" evidence="1">
    <location>
        <begin position="245"/>
        <end position="256"/>
    </location>
</feature>
<organism evidence="2 3">
    <name type="scientific">Lactuca virosa</name>
    <dbReference type="NCBI Taxonomy" id="75947"/>
    <lineage>
        <taxon>Eukaryota</taxon>
        <taxon>Viridiplantae</taxon>
        <taxon>Streptophyta</taxon>
        <taxon>Embryophyta</taxon>
        <taxon>Tracheophyta</taxon>
        <taxon>Spermatophyta</taxon>
        <taxon>Magnoliopsida</taxon>
        <taxon>eudicotyledons</taxon>
        <taxon>Gunneridae</taxon>
        <taxon>Pentapetalae</taxon>
        <taxon>asterids</taxon>
        <taxon>campanulids</taxon>
        <taxon>Asterales</taxon>
        <taxon>Asteraceae</taxon>
        <taxon>Cichorioideae</taxon>
        <taxon>Cichorieae</taxon>
        <taxon>Lactucinae</taxon>
        <taxon>Lactuca</taxon>
    </lineage>
</organism>